<dbReference type="AlphaFoldDB" id="A0A1C4GU98"/>
<dbReference type="InterPro" id="IPR007893">
    <property type="entry name" value="Spore_coat_U/FanG"/>
</dbReference>
<keyword evidence="1" id="KW-0732">Signal</keyword>
<gene>
    <name evidence="3" type="ORF">GA0116959_105175</name>
</gene>
<dbReference type="EMBL" id="FMBK01000005">
    <property type="protein sequence ID" value="SCC71754.1"/>
    <property type="molecule type" value="Genomic_DNA"/>
</dbReference>
<protein>
    <submittedName>
        <fullName evidence="3">Spore coat protein U (SCPU) domain-containing protein</fullName>
    </submittedName>
</protein>
<evidence type="ECO:0000256" key="1">
    <source>
        <dbReference type="SAM" id="SignalP"/>
    </source>
</evidence>
<sequence>MKKIIGMLSILGMSICSQSIMALCLGCSCSVNSNSVAFGTYNPIANVPSNTVGTITVTCRALISLLDAPYTISLSKGNGPAFNDRRMSAPNDPNALKYNLYTSPARTQIWGNGTGGTSSVSGQIAFLRLLQTVTVNHTIYGDIPANQTAVKAGNYSDNINITISY</sequence>
<proteinExistence type="predicted"/>
<feature type="domain" description="Spore coat protein U/FanG" evidence="2">
    <location>
        <begin position="27"/>
        <end position="162"/>
    </location>
</feature>
<organism evidence="3 4">
    <name type="scientific">Acinetobacter albensis</name>
    <dbReference type="NCBI Taxonomy" id="1673609"/>
    <lineage>
        <taxon>Bacteria</taxon>
        <taxon>Pseudomonadati</taxon>
        <taxon>Pseudomonadota</taxon>
        <taxon>Gammaproteobacteria</taxon>
        <taxon>Moraxellales</taxon>
        <taxon>Moraxellaceae</taxon>
        <taxon>Acinetobacter</taxon>
    </lineage>
</organism>
<feature type="chain" id="PRO_5008692672" evidence="1">
    <location>
        <begin position="23"/>
        <end position="165"/>
    </location>
</feature>
<evidence type="ECO:0000313" key="4">
    <source>
        <dbReference type="Proteomes" id="UP000243661"/>
    </source>
</evidence>
<reference evidence="3 4" key="1">
    <citation type="submission" date="2016-08" db="EMBL/GenBank/DDBJ databases">
        <authorList>
            <person name="Seilhamer J.J."/>
        </authorList>
    </citation>
    <scope>NUCLEOTIDE SEQUENCE [LARGE SCALE GENOMIC DNA]</scope>
    <source>
        <strain evidence="3 4">ANC 4874</strain>
    </source>
</reference>
<dbReference type="Pfam" id="PF05229">
    <property type="entry name" value="SCPU"/>
    <property type="match status" value="1"/>
</dbReference>
<feature type="signal peptide" evidence="1">
    <location>
        <begin position="1"/>
        <end position="22"/>
    </location>
</feature>
<dbReference type="Proteomes" id="UP000243661">
    <property type="component" value="Unassembled WGS sequence"/>
</dbReference>
<evidence type="ECO:0000313" key="3">
    <source>
        <dbReference type="EMBL" id="SCC71754.1"/>
    </source>
</evidence>
<dbReference type="InterPro" id="IPR053167">
    <property type="entry name" value="Spore_coat_component"/>
</dbReference>
<name>A0A1C4GU98_9GAMM</name>
<dbReference type="PANTHER" id="PTHR37089">
    <property type="entry name" value="PROTEIN U-RELATED"/>
    <property type="match status" value="1"/>
</dbReference>
<keyword evidence="3" id="KW-0167">Capsid protein</keyword>
<dbReference type="RefSeq" id="WP_092719211.1">
    <property type="nucleotide sequence ID" value="NZ_FMBK01000005.1"/>
</dbReference>
<keyword evidence="3" id="KW-0946">Virion</keyword>
<dbReference type="OrthoDB" id="8588792at2"/>
<dbReference type="PROSITE" id="PS51257">
    <property type="entry name" value="PROKAR_LIPOPROTEIN"/>
    <property type="match status" value="1"/>
</dbReference>
<dbReference type="PANTHER" id="PTHR37089:SF3">
    <property type="entry name" value="EXPORTED PROTEIN"/>
    <property type="match status" value="1"/>
</dbReference>
<accession>A0A1C4GU98</accession>
<evidence type="ECO:0000259" key="2">
    <source>
        <dbReference type="Pfam" id="PF05229"/>
    </source>
</evidence>
<dbReference type="SMART" id="SM00972">
    <property type="entry name" value="SCPU"/>
    <property type="match status" value="1"/>
</dbReference>